<evidence type="ECO:0000313" key="3">
    <source>
        <dbReference type="EMBL" id="MBB5819620.1"/>
    </source>
</evidence>
<reference evidence="3 4" key="1">
    <citation type="submission" date="2020-08" db="EMBL/GenBank/DDBJ databases">
        <title>Sequencing the genomes of 1000 actinobacteria strains.</title>
        <authorList>
            <person name="Klenk H.-P."/>
        </authorList>
    </citation>
    <scope>NUCLEOTIDE SEQUENCE [LARGE SCALE GENOMIC DNA]</scope>
    <source>
        <strain evidence="3 4">DSM 46887</strain>
    </source>
</reference>
<protein>
    <submittedName>
        <fullName evidence="3">Mce-associated membrane protein</fullName>
    </submittedName>
</protein>
<dbReference type="EMBL" id="JACHMP010000001">
    <property type="protein sequence ID" value="MBB5819620.1"/>
    <property type="molecule type" value="Genomic_DNA"/>
</dbReference>
<keyword evidence="4" id="KW-1185">Reference proteome</keyword>
<dbReference type="GO" id="GO:0016020">
    <property type="term" value="C:membrane"/>
    <property type="evidence" value="ECO:0007669"/>
    <property type="project" value="UniProtKB-SubCell"/>
</dbReference>
<evidence type="ECO:0000256" key="1">
    <source>
        <dbReference type="ARBA" id="ARBA00004370"/>
    </source>
</evidence>
<dbReference type="AlphaFoldDB" id="A0A7W9IFM4"/>
<comment type="caution">
    <text evidence="3">The sequence shown here is derived from an EMBL/GenBank/DDBJ whole genome shotgun (WGS) entry which is preliminary data.</text>
</comment>
<gene>
    <name evidence="3" type="ORF">F4562_002682</name>
</gene>
<name>A0A7W9IFM4_9ACTN</name>
<accession>A0A7W9IFM4</accession>
<dbReference type="PANTHER" id="PTHR37042:SF4">
    <property type="entry name" value="OUTER MEMBRANE PROTEIN RV1973"/>
    <property type="match status" value="1"/>
</dbReference>
<dbReference type="RefSeq" id="WP_184538219.1">
    <property type="nucleotide sequence ID" value="NZ_JACHMP010000001.1"/>
</dbReference>
<dbReference type="PANTHER" id="PTHR37042">
    <property type="entry name" value="OUTER MEMBRANE PROTEIN RV1973"/>
    <property type="match status" value="1"/>
</dbReference>
<keyword evidence="2" id="KW-0472">Membrane</keyword>
<evidence type="ECO:0000256" key="2">
    <source>
        <dbReference type="ARBA" id="ARBA00023136"/>
    </source>
</evidence>
<dbReference type="Proteomes" id="UP000540685">
    <property type="component" value="Unassembled WGS sequence"/>
</dbReference>
<evidence type="ECO:0000313" key="4">
    <source>
        <dbReference type="Proteomes" id="UP000540685"/>
    </source>
</evidence>
<comment type="subcellular location">
    <subcellularLocation>
        <location evidence="1">Membrane</location>
    </subcellularLocation>
</comment>
<organism evidence="3 4">
    <name type="scientific">Streptosporangium becharense</name>
    <dbReference type="NCBI Taxonomy" id="1816182"/>
    <lineage>
        <taxon>Bacteria</taxon>
        <taxon>Bacillati</taxon>
        <taxon>Actinomycetota</taxon>
        <taxon>Actinomycetes</taxon>
        <taxon>Streptosporangiales</taxon>
        <taxon>Streptosporangiaceae</taxon>
        <taxon>Streptosporangium</taxon>
    </lineage>
</organism>
<proteinExistence type="predicted"/>
<sequence length="174" mass="18740">MRRLLQVLVGILAIVALSLAAVVWVVVADLSRLRADEEAGREALAAARALASDMLSYDHRTIEQDFARAGGYTVGDLTRHYRELAATVIPQARRDQTVQQATVAGAGVESAASGDPGRVEVLLFMTMSTVKVPPGGGEPRRQVSHNRARFVMVKKDSRWLVAELSTLLGNPPPA</sequence>